<dbReference type="InterPro" id="IPR002514">
    <property type="entry name" value="Transposase_8"/>
</dbReference>
<dbReference type="GO" id="GO:0004803">
    <property type="term" value="F:transposase activity"/>
    <property type="evidence" value="ECO:0007669"/>
    <property type="project" value="InterPro"/>
</dbReference>
<dbReference type="STRING" id="679937.Bcop_2356"/>
<protein>
    <submittedName>
        <fullName evidence="2">Transposase IS3/IS911 family protein</fullName>
    </submittedName>
</protein>
<dbReference type="GO" id="GO:0006313">
    <property type="term" value="P:DNA transposition"/>
    <property type="evidence" value="ECO:0007669"/>
    <property type="project" value="InterPro"/>
</dbReference>
<dbReference type="Pfam" id="PF01527">
    <property type="entry name" value="HTH_Tnp_1"/>
    <property type="match status" value="1"/>
</dbReference>
<dbReference type="InterPro" id="IPR009057">
    <property type="entry name" value="Homeodomain-like_sf"/>
</dbReference>
<name>F3ZNH5_9BACE</name>
<dbReference type="SUPFAM" id="SSF46689">
    <property type="entry name" value="Homeodomain-like"/>
    <property type="match status" value="1"/>
</dbReference>
<proteinExistence type="predicted"/>
<keyword evidence="3" id="KW-1185">Reference proteome</keyword>
<gene>
    <name evidence="2" type="ORF">Bcop_2356</name>
</gene>
<dbReference type="HOGENOM" id="CLU_027402_33_2_10"/>
<dbReference type="GO" id="GO:0003677">
    <property type="term" value="F:DNA binding"/>
    <property type="evidence" value="ECO:0007669"/>
    <property type="project" value="InterPro"/>
</dbReference>
<organism evidence="2 3">
    <name type="scientific">Bacteroides coprosuis DSM 18011</name>
    <dbReference type="NCBI Taxonomy" id="679937"/>
    <lineage>
        <taxon>Bacteria</taxon>
        <taxon>Pseudomonadati</taxon>
        <taxon>Bacteroidota</taxon>
        <taxon>Bacteroidia</taxon>
        <taxon>Bacteroidales</taxon>
        <taxon>Bacteroidaceae</taxon>
        <taxon>Bacteroides</taxon>
    </lineage>
</organism>
<reference evidence="2 3" key="1">
    <citation type="journal article" date="2011" name="Stand. Genomic Sci.">
        <title>Non-contiguous finished genome sequence of Bacteroides coprosuis type strain (PC139).</title>
        <authorList>
            <person name="Land M."/>
            <person name="Held B."/>
            <person name="Gronow S."/>
            <person name="Abt B."/>
            <person name="Lucas S."/>
            <person name="Del Rio T.G."/>
            <person name="Nolan M."/>
            <person name="Tice H."/>
            <person name="Cheng J.F."/>
            <person name="Pitluck S."/>
            <person name="Liolios K."/>
            <person name="Pagani I."/>
            <person name="Ivanova N."/>
            <person name="Mavromatis K."/>
            <person name="Mikhailova N."/>
            <person name="Pati A."/>
            <person name="Tapia R."/>
            <person name="Han C."/>
            <person name="Goodwin L."/>
            <person name="Chen A."/>
            <person name="Palaniappan K."/>
            <person name="Hauser L."/>
            <person name="Brambilla E.M."/>
            <person name="Rohde M."/>
            <person name="Goker M."/>
            <person name="Detter J.C."/>
            <person name="Woyke T."/>
            <person name="Bristow J."/>
            <person name="Eisen J.A."/>
            <person name="Markowitz V."/>
            <person name="Hugenholtz P."/>
            <person name="Kyrpides N.C."/>
            <person name="Klenk H.P."/>
            <person name="Lapidus A."/>
        </authorList>
    </citation>
    <scope>NUCLEOTIDE SEQUENCE</scope>
    <source>
        <strain evidence="2 3">DSM 18011</strain>
    </source>
</reference>
<dbReference type="AlphaFoldDB" id="F3ZNH5"/>
<evidence type="ECO:0000313" key="3">
    <source>
        <dbReference type="Proteomes" id="UP000018439"/>
    </source>
</evidence>
<dbReference type="eggNOG" id="COG2963">
    <property type="taxonomic scope" value="Bacteria"/>
</dbReference>
<feature type="coiled-coil region" evidence="1">
    <location>
        <begin position="62"/>
        <end position="89"/>
    </location>
</feature>
<dbReference type="EMBL" id="CM001167">
    <property type="protein sequence ID" value="EGJ72510.1"/>
    <property type="molecule type" value="Genomic_DNA"/>
</dbReference>
<keyword evidence="1" id="KW-0175">Coiled coil</keyword>
<evidence type="ECO:0000256" key="1">
    <source>
        <dbReference type="SAM" id="Coils"/>
    </source>
</evidence>
<dbReference type="Proteomes" id="UP000018439">
    <property type="component" value="Chromosome"/>
</dbReference>
<accession>F3ZNH5</accession>
<evidence type="ECO:0000313" key="2">
    <source>
        <dbReference type="EMBL" id="EGJ72510.1"/>
    </source>
</evidence>
<dbReference type="Gene3D" id="1.10.10.60">
    <property type="entry name" value="Homeodomain-like"/>
    <property type="match status" value="1"/>
</dbReference>
<sequence>MKQRKVYDREFKENAVKLSYERDNMTHFARELGISVKQLYSWRSQYKIKGSESFPGNGNTAVNDDAKALVQLKKEYVRLQQEHEILKKAMGIISRSDL</sequence>
<dbReference type="OrthoDB" id="884299at2"/>